<dbReference type="RefSeq" id="WP_227229241.1">
    <property type="nucleotide sequence ID" value="NZ_JAJCVJ010000001.1"/>
</dbReference>
<dbReference type="AlphaFoldDB" id="A0ABD5R632"/>
<comment type="caution">
    <text evidence="1">The sequence shown here is derived from an EMBL/GenBank/DDBJ whole genome shotgun (WGS) entry which is preliminary data.</text>
</comment>
<dbReference type="Proteomes" id="UP001596201">
    <property type="component" value="Unassembled WGS sequence"/>
</dbReference>
<reference evidence="1 2" key="1">
    <citation type="journal article" date="2019" name="Int. J. Syst. Evol. Microbiol.">
        <title>The Global Catalogue of Microorganisms (GCM) 10K type strain sequencing project: providing services to taxonomists for standard genome sequencing and annotation.</title>
        <authorList>
            <consortium name="The Broad Institute Genomics Platform"/>
            <consortium name="The Broad Institute Genome Sequencing Center for Infectious Disease"/>
            <person name="Wu L."/>
            <person name="Ma J."/>
        </authorList>
    </citation>
    <scope>NUCLEOTIDE SEQUENCE [LARGE SCALE GENOMIC DNA]</scope>
    <source>
        <strain evidence="1 2">CGMCC 1.12237</strain>
    </source>
</reference>
<evidence type="ECO:0000313" key="2">
    <source>
        <dbReference type="Proteomes" id="UP001596201"/>
    </source>
</evidence>
<evidence type="ECO:0000313" key="1">
    <source>
        <dbReference type="EMBL" id="MFC5365466.1"/>
    </source>
</evidence>
<name>A0ABD5R632_9EURY</name>
<evidence type="ECO:0008006" key="3">
    <source>
        <dbReference type="Google" id="ProtNLM"/>
    </source>
</evidence>
<sequence>MLEDTTALRRQYRELTGERLPAQATPAWPVRADHCFQRIVLDTLFGDVWYDHVADRPAVESLTADQLRAAIAIAESMLDDPDRVAELNRASLRYRDEL</sequence>
<keyword evidence="2" id="KW-1185">Reference proteome</keyword>
<protein>
    <recommendedName>
        <fullName evidence="3">GCN5-related N-acetyltransferase</fullName>
    </recommendedName>
</protein>
<proteinExistence type="predicted"/>
<dbReference type="EMBL" id="JBHSKX010000001">
    <property type="protein sequence ID" value="MFC5365466.1"/>
    <property type="molecule type" value="Genomic_DNA"/>
</dbReference>
<accession>A0ABD5R632</accession>
<gene>
    <name evidence="1" type="ORF">ACFPJ5_00835</name>
</gene>
<organism evidence="1 2">
    <name type="scientific">Salinirubrum litoreum</name>
    <dbReference type="NCBI Taxonomy" id="1126234"/>
    <lineage>
        <taxon>Archaea</taxon>
        <taxon>Methanobacteriati</taxon>
        <taxon>Methanobacteriota</taxon>
        <taxon>Stenosarchaea group</taxon>
        <taxon>Halobacteria</taxon>
        <taxon>Halobacteriales</taxon>
        <taxon>Haloferacaceae</taxon>
        <taxon>Salinirubrum</taxon>
    </lineage>
</organism>